<dbReference type="AlphaFoldDB" id="A0A328PT71"/>
<sequence>LDKEYSSVNIACSPSIGISTKPYLLPNHPPTPPLPYKKIKRLLKKIYIDKKLKNRHFYKLN</sequence>
<reference evidence="2" key="1">
    <citation type="submission" date="2018-06" db="EMBL/GenBank/DDBJ databases">
        <authorList>
            <person name="Martinez Ocampo F."/>
            <person name="Quiroz Castaneda R.E."/>
            <person name="Rojas Lopez X."/>
        </authorList>
    </citation>
    <scope>NUCLEOTIDE SEQUENCE [LARGE SCALE GENOMIC DNA]</scope>
    <source>
        <strain evidence="2">INIFAP02</strain>
    </source>
</reference>
<accession>A0A328PT71</accession>
<gene>
    <name evidence="1" type="ORF">DNK47_02355</name>
</gene>
<dbReference type="RefSeq" id="WP_220084657.1">
    <property type="nucleotide sequence ID" value="NZ_QKVO01000010.1"/>
</dbReference>
<evidence type="ECO:0000313" key="1">
    <source>
        <dbReference type="EMBL" id="RAO94930.1"/>
    </source>
</evidence>
<name>A0A328PT71_9MOLU</name>
<dbReference type="EMBL" id="QKVO01000010">
    <property type="protein sequence ID" value="RAO94930.1"/>
    <property type="molecule type" value="Genomic_DNA"/>
</dbReference>
<evidence type="ECO:0000313" key="2">
    <source>
        <dbReference type="Proteomes" id="UP000249762"/>
    </source>
</evidence>
<feature type="non-terminal residue" evidence="1">
    <location>
        <position position="1"/>
    </location>
</feature>
<organism evidence="1 2">
    <name type="scientific">Mycoplasma wenyonii</name>
    <dbReference type="NCBI Taxonomy" id="65123"/>
    <lineage>
        <taxon>Bacteria</taxon>
        <taxon>Bacillati</taxon>
        <taxon>Mycoplasmatota</taxon>
        <taxon>Mollicutes</taxon>
        <taxon>Mycoplasmataceae</taxon>
        <taxon>Mycoplasma</taxon>
    </lineage>
</organism>
<comment type="caution">
    <text evidence="1">The sequence shown here is derived from an EMBL/GenBank/DDBJ whole genome shotgun (WGS) entry which is preliminary data.</text>
</comment>
<keyword evidence="2" id="KW-1185">Reference proteome</keyword>
<dbReference type="Proteomes" id="UP000249762">
    <property type="component" value="Unassembled WGS sequence"/>
</dbReference>
<protein>
    <submittedName>
        <fullName evidence="1">Uncharacterized protein</fullName>
    </submittedName>
</protein>
<proteinExistence type="predicted"/>